<dbReference type="InterPro" id="IPR039353">
    <property type="entry name" value="TF_Adf1"/>
</dbReference>
<dbReference type="GO" id="GO:0005667">
    <property type="term" value="C:transcription regulator complex"/>
    <property type="evidence" value="ECO:0007669"/>
    <property type="project" value="TreeGrafter"/>
</dbReference>
<name>A0A3P6SVW8_CYLGO</name>
<evidence type="ECO:0000313" key="3">
    <source>
        <dbReference type="EMBL" id="VDK57748.1"/>
    </source>
</evidence>
<dbReference type="GO" id="GO:0006357">
    <property type="term" value="P:regulation of transcription by RNA polymerase II"/>
    <property type="evidence" value="ECO:0007669"/>
    <property type="project" value="TreeGrafter"/>
</dbReference>
<dbReference type="Pfam" id="PF10545">
    <property type="entry name" value="MADF_DNA_bdg"/>
    <property type="match status" value="1"/>
</dbReference>
<feature type="compositionally biased region" description="Polar residues" evidence="1">
    <location>
        <begin position="158"/>
        <end position="175"/>
    </location>
</feature>
<sequence>MLISIQVKRTEHSERLNDAEKRFLIDAVSRRACLWDDQDANYKSLNCRTSAWRGVSQEMETEFEKKFDCDILQKTFKNLRDVFTRKRRECQEILLKRSGASAGQVEKITSWPFYASLLFLDSSADQGERYCNVTDTNVDQEYQELVEEEIIDLESVNDENSAPTEQDMGNTSRPSSVKPITALTSKKRKASKSQMENITATMMKGFEPMDKFEAIGVLLAAKLRELNALDPLNGEEAQLKAEEMNIYFSRLIFNAKNSGK</sequence>
<dbReference type="PANTHER" id="PTHR12243:SF67">
    <property type="entry name" value="COREPRESSOR OF PANGOLIN, ISOFORM A-RELATED"/>
    <property type="match status" value="1"/>
</dbReference>
<dbReference type="PANTHER" id="PTHR12243">
    <property type="entry name" value="MADF DOMAIN TRANSCRIPTION FACTOR"/>
    <property type="match status" value="1"/>
</dbReference>
<dbReference type="OrthoDB" id="5876908at2759"/>
<feature type="domain" description="MADF" evidence="2">
    <location>
        <begin position="23"/>
        <end position="125"/>
    </location>
</feature>
<reference evidence="3 4" key="1">
    <citation type="submission" date="2018-11" db="EMBL/GenBank/DDBJ databases">
        <authorList>
            <consortium name="Pathogen Informatics"/>
        </authorList>
    </citation>
    <scope>NUCLEOTIDE SEQUENCE [LARGE SCALE GENOMIC DNA]</scope>
</reference>
<dbReference type="SMART" id="SM00595">
    <property type="entry name" value="MADF"/>
    <property type="match status" value="1"/>
</dbReference>
<evidence type="ECO:0000313" key="4">
    <source>
        <dbReference type="Proteomes" id="UP000271889"/>
    </source>
</evidence>
<gene>
    <name evidence="3" type="ORF">CGOC_LOCUS4096</name>
</gene>
<keyword evidence="4" id="KW-1185">Reference proteome</keyword>
<protein>
    <recommendedName>
        <fullName evidence="2">MADF domain-containing protein</fullName>
    </recommendedName>
</protein>
<dbReference type="PROSITE" id="PS51029">
    <property type="entry name" value="MADF"/>
    <property type="match status" value="1"/>
</dbReference>
<proteinExistence type="predicted"/>
<dbReference type="Proteomes" id="UP000271889">
    <property type="component" value="Unassembled WGS sequence"/>
</dbReference>
<dbReference type="EMBL" id="UYRV01010876">
    <property type="protein sequence ID" value="VDK57748.1"/>
    <property type="molecule type" value="Genomic_DNA"/>
</dbReference>
<dbReference type="AlphaFoldDB" id="A0A3P6SVW8"/>
<dbReference type="InterPro" id="IPR006578">
    <property type="entry name" value="MADF-dom"/>
</dbReference>
<accession>A0A3P6SVW8</accession>
<organism evidence="3 4">
    <name type="scientific">Cylicostephanus goldi</name>
    <name type="common">Nematode worm</name>
    <dbReference type="NCBI Taxonomy" id="71465"/>
    <lineage>
        <taxon>Eukaryota</taxon>
        <taxon>Metazoa</taxon>
        <taxon>Ecdysozoa</taxon>
        <taxon>Nematoda</taxon>
        <taxon>Chromadorea</taxon>
        <taxon>Rhabditida</taxon>
        <taxon>Rhabditina</taxon>
        <taxon>Rhabditomorpha</taxon>
        <taxon>Strongyloidea</taxon>
        <taxon>Strongylidae</taxon>
        <taxon>Cylicostephanus</taxon>
    </lineage>
</organism>
<dbReference type="GO" id="GO:0005634">
    <property type="term" value="C:nucleus"/>
    <property type="evidence" value="ECO:0007669"/>
    <property type="project" value="TreeGrafter"/>
</dbReference>
<evidence type="ECO:0000259" key="2">
    <source>
        <dbReference type="PROSITE" id="PS51029"/>
    </source>
</evidence>
<feature type="region of interest" description="Disordered" evidence="1">
    <location>
        <begin position="154"/>
        <end position="177"/>
    </location>
</feature>
<evidence type="ECO:0000256" key="1">
    <source>
        <dbReference type="SAM" id="MobiDB-lite"/>
    </source>
</evidence>